<name>A0A8H7SGA8_9FUNG</name>
<feature type="compositionally biased region" description="Basic residues" evidence="5">
    <location>
        <begin position="27"/>
        <end position="41"/>
    </location>
</feature>
<reference evidence="9 10" key="1">
    <citation type="submission" date="2020-12" db="EMBL/GenBank/DDBJ databases">
        <title>Metabolic potential, ecology and presence of endohyphal bacteria is reflected in genomic diversity of Mucoromycotina.</title>
        <authorList>
            <person name="Muszewska A."/>
            <person name="Okrasinska A."/>
            <person name="Steczkiewicz K."/>
            <person name="Drgas O."/>
            <person name="Orlowska M."/>
            <person name="Perlinska-Lenart U."/>
            <person name="Aleksandrzak-Piekarczyk T."/>
            <person name="Szatraj K."/>
            <person name="Zielenkiewicz U."/>
            <person name="Pilsyk S."/>
            <person name="Malc E."/>
            <person name="Mieczkowski P."/>
            <person name="Kruszewska J.S."/>
            <person name="Biernat P."/>
            <person name="Pawlowska J."/>
        </authorList>
    </citation>
    <scope>NUCLEOTIDE SEQUENCE [LARGE SCALE GENOMIC DNA]</scope>
    <source>
        <strain evidence="9 10">CBS 142.35</strain>
    </source>
</reference>
<feature type="domain" description="HTH myb-type" evidence="8">
    <location>
        <begin position="427"/>
        <end position="471"/>
    </location>
</feature>
<protein>
    <recommendedName>
        <fullName evidence="11">Myb transcription factor</fullName>
    </recommendedName>
</protein>
<dbReference type="PROSITE" id="PS51294">
    <property type="entry name" value="HTH_MYB"/>
    <property type="match status" value="4"/>
</dbReference>
<dbReference type="GO" id="GO:0042795">
    <property type="term" value="P:snRNA transcription by RNA polymerase II"/>
    <property type="evidence" value="ECO:0007669"/>
    <property type="project" value="TreeGrafter"/>
</dbReference>
<dbReference type="InterPro" id="IPR051575">
    <property type="entry name" value="Myb-like_DNA-bd"/>
</dbReference>
<evidence type="ECO:0008006" key="11">
    <source>
        <dbReference type="Google" id="ProtNLM"/>
    </source>
</evidence>
<dbReference type="GO" id="GO:0019185">
    <property type="term" value="C:snRNA-activating protein complex"/>
    <property type="evidence" value="ECO:0007669"/>
    <property type="project" value="TreeGrafter"/>
</dbReference>
<feature type="domain" description="Myb-like" evidence="6">
    <location>
        <begin position="427"/>
        <end position="473"/>
    </location>
</feature>
<dbReference type="GO" id="GO:0000978">
    <property type="term" value="F:RNA polymerase II cis-regulatory region sequence-specific DNA binding"/>
    <property type="evidence" value="ECO:0007669"/>
    <property type="project" value="TreeGrafter"/>
</dbReference>
<feature type="region of interest" description="Disordered" evidence="5">
    <location>
        <begin position="142"/>
        <end position="162"/>
    </location>
</feature>
<keyword evidence="4" id="KW-0539">Nucleus</keyword>
<dbReference type="PROSITE" id="PS51293">
    <property type="entry name" value="SANT"/>
    <property type="match status" value="1"/>
</dbReference>
<dbReference type="OrthoDB" id="2143914at2759"/>
<dbReference type="SUPFAM" id="SSF46689">
    <property type="entry name" value="Homeodomain-like"/>
    <property type="match status" value="3"/>
</dbReference>
<keyword evidence="2" id="KW-0238">DNA-binding</keyword>
<feature type="region of interest" description="Disordered" evidence="5">
    <location>
        <begin position="1"/>
        <end position="121"/>
    </location>
</feature>
<evidence type="ECO:0000256" key="3">
    <source>
        <dbReference type="ARBA" id="ARBA00023163"/>
    </source>
</evidence>
<feature type="region of interest" description="Disordered" evidence="5">
    <location>
        <begin position="585"/>
        <end position="610"/>
    </location>
</feature>
<feature type="domain" description="Myb-like" evidence="6">
    <location>
        <begin position="368"/>
        <end position="421"/>
    </location>
</feature>
<feature type="domain" description="HTH myb-type" evidence="8">
    <location>
        <begin position="368"/>
        <end position="425"/>
    </location>
</feature>
<dbReference type="InterPro" id="IPR017930">
    <property type="entry name" value="Myb_dom"/>
</dbReference>
<keyword evidence="10" id="KW-1185">Reference proteome</keyword>
<feature type="compositionally biased region" description="Basic residues" evidence="5">
    <location>
        <begin position="69"/>
        <end position="80"/>
    </location>
</feature>
<gene>
    <name evidence="9" type="ORF">INT45_012069</name>
</gene>
<dbReference type="Pfam" id="PF00249">
    <property type="entry name" value="Myb_DNA-binding"/>
    <property type="match status" value="4"/>
</dbReference>
<evidence type="ECO:0000313" key="10">
    <source>
        <dbReference type="Proteomes" id="UP000646827"/>
    </source>
</evidence>
<evidence type="ECO:0000259" key="6">
    <source>
        <dbReference type="PROSITE" id="PS50090"/>
    </source>
</evidence>
<dbReference type="FunFam" id="1.10.10.60:FF:000016">
    <property type="entry name" value="Transcriptional activator Myb isoform A"/>
    <property type="match status" value="1"/>
</dbReference>
<dbReference type="InterPro" id="IPR001005">
    <property type="entry name" value="SANT/Myb"/>
</dbReference>
<evidence type="ECO:0000259" key="8">
    <source>
        <dbReference type="PROSITE" id="PS51294"/>
    </source>
</evidence>
<dbReference type="GO" id="GO:0001006">
    <property type="term" value="F:RNA polymerase III type 3 promoter sequence-specific DNA binding"/>
    <property type="evidence" value="ECO:0007669"/>
    <property type="project" value="TreeGrafter"/>
</dbReference>
<evidence type="ECO:0000313" key="9">
    <source>
        <dbReference type="EMBL" id="KAG2228045.1"/>
    </source>
</evidence>
<dbReference type="EMBL" id="JAEPRB010000003">
    <property type="protein sequence ID" value="KAG2228045.1"/>
    <property type="molecule type" value="Genomic_DNA"/>
</dbReference>
<feature type="domain" description="SANT" evidence="7">
    <location>
        <begin position="477"/>
        <end position="531"/>
    </location>
</feature>
<evidence type="ECO:0000256" key="1">
    <source>
        <dbReference type="ARBA" id="ARBA00023015"/>
    </source>
</evidence>
<dbReference type="CDD" id="cd00167">
    <property type="entry name" value="SANT"/>
    <property type="match status" value="3"/>
</dbReference>
<evidence type="ECO:0000256" key="4">
    <source>
        <dbReference type="ARBA" id="ARBA00023242"/>
    </source>
</evidence>
<feature type="domain" description="Myb-like" evidence="6">
    <location>
        <begin position="474"/>
        <end position="525"/>
    </location>
</feature>
<feature type="domain" description="HTH myb-type" evidence="8">
    <location>
        <begin position="474"/>
        <end position="529"/>
    </location>
</feature>
<keyword evidence="3" id="KW-0804">Transcription</keyword>
<keyword evidence="1" id="KW-0805">Transcription regulation</keyword>
<accession>A0A8H7SGA8</accession>
<dbReference type="PROSITE" id="PS50090">
    <property type="entry name" value="MYB_LIKE"/>
    <property type="match status" value="4"/>
</dbReference>
<dbReference type="Gene3D" id="1.10.10.60">
    <property type="entry name" value="Homeodomain-like"/>
    <property type="match status" value="5"/>
</dbReference>
<organism evidence="9 10">
    <name type="scientific">Circinella minor</name>
    <dbReference type="NCBI Taxonomy" id="1195481"/>
    <lineage>
        <taxon>Eukaryota</taxon>
        <taxon>Fungi</taxon>
        <taxon>Fungi incertae sedis</taxon>
        <taxon>Mucoromycota</taxon>
        <taxon>Mucoromycotina</taxon>
        <taxon>Mucoromycetes</taxon>
        <taxon>Mucorales</taxon>
        <taxon>Lichtheimiaceae</taxon>
        <taxon>Circinella</taxon>
    </lineage>
</organism>
<dbReference type="InterPro" id="IPR009057">
    <property type="entry name" value="Homeodomain-like_sf"/>
</dbReference>
<feature type="compositionally biased region" description="Basic and acidic residues" evidence="5">
    <location>
        <begin position="17"/>
        <end position="26"/>
    </location>
</feature>
<feature type="domain" description="HTH myb-type" evidence="8">
    <location>
        <begin position="534"/>
        <end position="580"/>
    </location>
</feature>
<feature type="region of interest" description="Disordered" evidence="5">
    <location>
        <begin position="259"/>
        <end position="279"/>
    </location>
</feature>
<dbReference type="SMART" id="SM00717">
    <property type="entry name" value="SANT"/>
    <property type="match status" value="5"/>
</dbReference>
<feature type="compositionally biased region" description="Basic and acidic residues" evidence="5">
    <location>
        <begin position="50"/>
        <end position="67"/>
    </location>
</feature>
<evidence type="ECO:0000259" key="7">
    <source>
        <dbReference type="PROSITE" id="PS51293"/>
    </source>
</evidence>
<dbReference type="PANTHER" id="PTHR46621">
    <property type="entry name" value="SNRNA-ACTIVATING PROTEIN COMPLEX SUBUNIT 4"/>
    <property type="match status" value="1"/>
</dbReference>
<dbReference type="PANTHER" id="PTHR46621:SF1">
    <property type="entry name" value="SNRNA-ACTIVATING PROTEIN COMPLEX SUBUNIT 4"/>
    <property type="match status" value="1"/>
</dbReference>
<sequence>MPKEYNLRKRKTPVQYNEKEIQEVTKRPRKQSTKSTPRKQKATITVNPNQEDRSNHSNKPQRVEQQQKKSTKKQPRKKVTKTQSNHRGVILDVNISPTEEETTIQQNDSTETPQNKITEGHFNRQCVKLDFNNILPVEHEKEARIQQSEQPPDKENEREEEVEEQIDDVLNALLELHHLDDPPRVDTYEGSNVAIAEALGLNREMQNEAIGQIAWIKQRILQNEALMRQCRMLSMRESMAQERRLEVHRKHDNKFQFFVDDKGETPPMTSSSSTRAGVHEDVELERRSWSQSERKRLLSGIHIEAQRALVFELVSRNDEHRIWEIDKLNNETLENIEVDKLDWNRISSLHVKSRTPMQCIIQWTTQEHPKINKRPWSKAESKLLMELVDIHGYQGQWEKIAVELDTNRTASQCFSHYQSEHNNINLKRKWTKEDDEALTQAVEILGERNWQQVAYIIGDRTGNQCLQRWSKSISPAIRRQRWTEEEDDALKGAVEAYGVGNWNKVQRYVPGRTDMQCRERYMNVLDPKLDTSVFTSEETVKLFELVEKHGRKWSYLTRYFPGRTDNHLFRAWKIANKKKEKLNKAKNDVLAAEPDTESTINEQEDDDEEE</sequence>
<feature type="compositionally biased region" description="Polar residues" evidence="5">
    <location>
        <begin position="103"/>
        <end position="117"/>
    </location>
</feature>
<evidence type="ECO:0000256" key="2">
    <source>
        <dbReference type="ARBA" id="ARBA00023125"/>
    </source>
</evidence>
<feature type="domain" description="Myb-like" evidence="6">
    <location>
        <begin position="526"/>
        <end position="573"/>
    </location>
</feature>
<dbReference type="InterPro" id="IPR017884">
    <property type="entry name" value="SANT_dom"/>
</dbReference>
<proteinExistence type="predicted"/>
<dbReference type="Proteomes" id="UP000646827">
    <property type="component" value="Unassembled WGS sequence"/>
</dbReference>
<evidence type="ECO:0000256" key="5">
    <source>
        <dbReference type="SAM" id="MobiDB-lite"/>
    </source>
</evidence>
<dbReference type="GO" id="GO:0042796">
    <property type="term" value="P:snRNA transcription by RNA polymerase III"/>
    <property type="evidence" value="ECO:0007669"/>
    <property type="project" value="TreeGrafter"/>
</dbReference>
<comment type="caution">
    <text evidence="9">The sequence shown here is derived from an EMBL/GenBank/DDBJ whole genome shotgun (WGS) entry which is preliminary data.</text>
</comment>
<dbReference type="AlphaFoldDB" id="A0A8H7SGA8"/>